<name>A0A0A9H277_ARUDO</name>
<protein>
    <submittedName>
        <fullName evidence="1">Uncharacterized protein</fullName>
    </submittedName>
</protein>
<evidence type="ECO:0000313" key="1">
    <source>
        <dbReference type="EMBL" id="JAE28936.1"/>
    </source>
</evidence>
<dbReference type="AlphaFoldDB" id="A0A0A9H277"/>
<reference evidence="1" key="2">
    <citation type="journal article" date="2015" name="Data Brief">
        <title>Shoot transcriptome of the giant reed, Arundo donax.</title>
        <authorList>
            <person name="Barrero R.A."/>
            <person name="Guerrero F.D."/>
            <person name="Moolhuijzen P."/>
            <person name="Goolsby J.A."/>
            <person name="Tidwell J."/>
            <person name="Bellgard S.E."/>
            <person name="Bellgard M.I."/>
        </authorList>
    </citation>
    <scope>NUCLEOTIDE SEQUENCE</scope>
    <source>
        <tissue evidence="1">Shoot tissue taken approximately 20 cm above the soil surface</tissue>
    </source>
</reference>
<dbReference type="EMBL" id="GBRH01168960">
    <property type="protein sequence ID" value="JAE28936.1"/>
    <property type="molecule type" value="Transcribed_RNA"/>
</dbReference>
<reference evidence="1" key="1">
    <citation type="submission" date="2014-09" db="EMBL/GenBank/DDBJ databases">
        <authorList>
            <person name="Magalhaes I.L.F."/>
            <person name="Oliveira U."/>
            <person name="Santos F.R."/>
            <person name="Vidigal T.H.D.A."/>
            <person name="Brescovit A.D."/>
            <person name="Santos A.J."/>
        </authorList>
    </citation>
    <scope>NUCLEOTIDE SEQUENCE</scope>
    <source>
        <tissue evidence="1">Shoot tissue taken approximately 20 cm above the soil surface</tissue>
    </source>
</reference>
<proteinExistence type="predicted"/>
<sequence>MSNPKEWIYFFPVNKKYTVLNDVYMADNKKRGPRRSP</sequence>
<organism evidence="1">
    <name type="scientific">Arundo donax</name>
    <name type="common">Giant reed</name>
    <name type="synonym">Donax arundinaceus</name>
    <dbReference type="NCBI Taxonomy" id="35708"/>
    <lineage>
        <taxon>Eukaryota</taxon>
        <taxon>Viridiplantae</taxon>
        <taxon>Streptophyta</taxon>
        <taxon>Embryophyta</taxon>
        <taxon>Tracheophyta</taxon>
        <taxon>Spermatophyta</taxon>
        <taxon>Magnoliopsida</taxon>
        <taxon>Liliopsida</taxon>
        <taxon>Poales</taxon>
        <taxon>Poaceae</taxon>
        <taxon>PACMAD clade</taxon>
        <taxon>Arundinoideae</taxon>
        <taxon>Arundineae</taxon>
        <taxon>Arundo</taxon>
    </lineage>
</organism>
<accession>A0A0A9H277</accession>